<reference evidence="2" key="1">
    <citation type="submission" date="2023-10" db="EMBL/GenBank/DDBJ databases">
        <authorList>
            <person name="Chen Y."/>
            <person name="Shah S."/>
            <person name="Dougan E. K."/>
            <person name="Thang M."/>
            <person name="Chan C."/>
        </authorList>
    </citation>
    <scope>NUCLEOTIDE SEQUENCE [LARGE SCALE GENOMIC DNA]</scope>
</reference>
<feature type="compositionally biased region" description="Basic and acidic residues" evidence="1">
    <location>
        <begin position="245"/>
        <end position="265"/>
    </location>
</feature>
<feature type="non-terminal residue" evidence="2">
    <location>
        <position position="1"/>
    </location>
</feature>
<protein>
    <submittedName>
        <fullName evidence="2">Uncharacterized protein</fullName>
    </submittedName>
</protein>
<comment type="caution">
    <text evidence="2">The sequence shown here is derived from an EMBL/GenBank/DDBJ whole genome shotgun (WGS) entry which is preliminary data.</text>
</comment>
<organism evidence="2 3">
    <name type="scientific">Prorocentrum cordatum</name>
    <dbReference type="NCBI Taxonomy" id="2364126"/>
    <lineage>
        <taxon>Eukaryota</taxon>
        <taxon>Sar</taxon>
        <taxon>Alveolata</taxon>
        <taxon>Dinophyceae</taxon>
        <taxon>Prorocentrales</taxon>
        <taxon>Prorocentraceae</taxon>
        <taxon>Prorocentrum</taxon>
    </lineage>
</organism>
<accession>A0ABN9TAW7</accession>
<evidence type="ECO:0000313" key="3">
    <source>
        <dbReference type="Proteomes" id="UP001189429"/>
    </source>
</evidence>
<name>A0ABN9TAW7_9DINO</name>
<feature type="region of interest" description="Disordered" evidence="1">
    <location>
        <begin position="207"/>
        <end position="276"/>
    </location>
</feature>
<proteinExistence type="predicted"/>
<dbReference type="Proteomes" id="UP001189429">
    <property type="component" value="Unassembled WGS sequence"/>
</dbReference>
<evidence type="ECO:0000313" key="2">
    <source>
        <dbReference type="EMBL" id="CAK0842177.1"/>
    </source>
</evidence>
<keyword evidence="3" id="KW-1185">Reference proteome</keyword>
<dbReference type="EMBL" id="CAUYUJ010014510">
    <property type="protein sequence ID" value="CAK0842177.1"/>
    <property type="molecule type" value="Genomic_DNA"/>
</dbReference>
<sequence>PIEYVFGYDAETMIAWRRRLGARSSEHAEWAIEMTPGNADTDPVVAKFKDGMTRPVPETTSGRWKEAEEAAAATGGQVKKKHSEHCFSGVEPGGKAVWVGMRWNKPSGKIAERLATVKWQDNPQLVQVNIEVFRTTAEQEQEELEILACKWCSSMAKRFCDGKLDKAGMLAEKSTLVDASDWGQKASPKAKCKAGAKAKAALKRPAAVSKGAALSQESNGTQDKAVLKRPAAAEVSEEAPGQESDEPKSSEKHAITKTPVEKEITDSEDFAAKKLT</sequence>
<feature type="non-terminal residue" evidence="2">
    <location>
        <position position="276"/>
    </location>
</feature>
<gene>
    <name evidence="2" type="ORF">PCOR1329_LOCUS37169</name>
</gene>
<evidence type="ECO:0000256" key="1">
    <source>
        <dbReference type="SAM" id="MobiDB-lite"/>
    </source>
</evidence>